<dbReference type="PIRSF" id="PIRSF000332">
    <property type="entry name" value="FMO"/>
    <property type="match status" value="1"/>
</dbReference>
<dbReference type="PROSITE" id="PS51257">
    <property type="entry name" value="PROKAR_LIPOPROTEIN"/>
    <property type="match status" value="1"/>
</dbReference>
<evidence type="ECO:0000256" key="6">
    <source>
        <dbReference type="RuleBase" id="RU361177"/>
    </source>
</evidence>
<dbReference type="PANTHER" id="PTHR23023">
    <property type="entry name" value="DIMETHYLANILINE MONOOXYGENASE"/>
    <property type="match status" value="1"/>
</dbReference>
<protein>
    <recommendedName>
        <fullName evidence="6">Flavin-containing monooxygenase</fullName>
        <ecNumber evidence="6">1.-.-.-</ecNumber>
    </recommendedName>
</protein>
<dbReference type="InterPro" id="IPR036188">
    <property type="entry name" value="FAD/NAD-bd_sf"/>
</dbReference>
<evidence type="ECO:0000256" key="1">
    <source>
        <dbReference type="ARBA" id="ARBA00009183"/>
    </source>
</evidence>
<dbReference type="GO" id="GO:0004499">
    <property type="term" value="F:N,N-dimethylaniline monooxygenase activity"/>
    <property type="evidence" value="ECO:0007669"/>
    <property type="project" value="InterPro"/>
</dbReference>
<dbReference type="AlphaFoldDB" id="A0A2U1LJL9"/>
<evidence type="ECO:0000256" key="2">
    <source>
        <dbReference type="ARBA" id="ARBA00022630"/>
    </source>
</evidence>
<dbReference type="OrthoDB" id="66881at2759"/>
<dbReference type="FunFam" id="3.50.50.60:FF:000403">
    <property type="entry name" value="Flavin-containing monooxygenase"/>
    <property type="match status" value="1"/>
</dbReference>
<dbReference type="InterPro" id="IPR050346">
    <property type="entry name" value="FMO-like"/>
</dbReference>
<dbReference type="EMBL" id="PKPP01009036">
    <property type="protein sequence ID" value="PWA49194.1"/>
    <property type="molecule type" value="Genomic_DNA"/>
</dbReference>
<proteinExistence type="inferred from homology"/>
<dbReference type="InterPro" id="IPR000960">
    <property type="entry name" value="Flavin_mOase"/>
</dbReference>
<evidence type="ECO:0000256" key="5">
    <source>
        <dbReference type="ARBA" id="ARBA00023002"/>
    </source>
</evidence>
<organism evidence="8 9">
    <name type="scientific">Artemisia annua</name>
    <name type="common">Sweet wormwood</name>
    <dbReference type="NCBI Taxonomy" id="35608"/>
    <lineage>
        <taxon>Eukaryota</taxon>
        <taxon>Viridiplantae</taxon>
        <taxon>Streptophyta</taxon>
        <taxon>Embryophyta</taxon>
        <taxon>Tracheophyta</taxon>
        <taxon>Spermatophyta</taxon>
        <taxon>Magnoliopsida</taxon>
        <taxon>eudicotyledons</taxon>
        <taxon>Gunneridae</taxon>
        <taxon>Pentapetalae</taxon>
        <taxon>asterids</taxon>
        <taxon>campanulids</taxon>
        <taxon>Asterales</taxon>
        <taxon>Asteraceae</taxon>
        <taxon>Asteroideae</taxon>
        <taxon>Anthemideae</taxon>
        <taxon>Artemisiinae</taxon>
        <taxon>Artemisia</taxon>
    </lineage>
</organism>
<dbReference type="Pfam" id="PF00743">
    <property type="entry name" value="FMO-like"/>
    <property type="match status" value="1"/>
</dbReference>
<keyword evidence="4" id="KW-0521">NADP</keyword>
<evidence type="ECO:0000256" key="3">
    <source>
        <dbReference type="ARBA" id="ARBA00022827"/>
    </source>
</evidence>
<keyword evidence="6 8" id="KW-0503">Monooxygenase</keyword>
<reference evidence="8 9" key="1">
    <citation type="journal article" date="2018" name="Mol. Plant">
        <title>The genome of Artemisia annua provides insight into the evolution of Asteraceae family and artemisinin biosynthesis.</title>
        <authorList>
            <person name="Shen Q."/>
            <person name="Zhang L."/>
            <person name="Liao Z."/>
            <person name="Wang S."/>
            <person name="Yan T."/>
            <person name="Shi P."/>
            <person name="Liu M."/>
            <person name="Fu X."/>
            <person name="Pan Q."/>
            <person name="Wang Y."/>
            <person name="Lv Z."/>
            <person name="Lu X."/>
            <person name="Zhang F."/>
            <person name="Jiang W."/>
            <person name="Ma Y."/>
            <person name="Chen M."/>
            <person name="Hao X."/>
            <person name="Li L."/>
            <person name="Tang Y."/>
            <person name="Lv G."/>
            <person name="Zhou Y."/>
            <person name="Sun X."/>
            <person name="Brodelius P.E."/>
            <person name="Rose J.K.C."/>
            <person name="Tang K."/>
        </authorList>
    </citation>
    <scope>NUCLEOTIDE SEQUENCE [LARGE SCALE GENOMIC DNA]</scope>
    <source>
        <strain evidence="9">cv. Huhao1</strain>
        <tissue evidence="8">Leaf</tissue>
    </source>
</reference>
<sequence length="518" mass="59532">MASEKQVAIVGAGISGLLACKHLMEKGFRSVIFESRGSIGGVWAHQTIESTKLQTPKDYYQFSDWPWPHSVTEAFPDHNQVLEYINSYAEHFDIVPRIKFNHKVVAIDYSRPMDDYEISQWDEWSGNGGPFSSEGKWKMLVQNTLYPLEPPKVYEVDFVILCSGNYSDFPNVPQFPMDKGPEIFDGVALHSMDYAMMSTANAAEFIKDKRVTVVGFQKSAVDIAVEIAKANGVRYPCTMVFRAAYWTIPDHLNELNFRNRNRFSELMIHKPHEGFFFWLLAILLYPLTLIFSTLMETYLKWIYPLKKHNMIPKHAFIKQVASCMLPTLPATFYKRVDEGSIVLKKSQSFHFTQTGIVLEEDTTPIPTDVVIFATGFKSDESFAKIFKSAYFQSCIFGSSAPFYRECIHPRIPQLAILGYSESPTNLFTTETRSKWLSHLIAGNIKLPTIQAMEEDTSKWETFMRKYGDKTYKRSCITFLLQIHSNDLLCKDMGFNPRRKSWFIPELFAPYVPTDYANL</sequence>
<dbReference type="Proteomes" id="UP000245207">
    <property type="component" value="Unassembled WGS sequence"/>
</dbReference>
<feature type="transmembrane region" description="Helical" evidence="7">
    <location>
        <begin position="275"/>
        <end position="299"/>
    </location>
</feature>
<keyword evidence="2 6" id="KW-0285">Flavoprotein</keyword>
<evidence type="ECO:0000256" key="7">
    <source>
        <dbReference type="SAM" id="Phobius"/>
    </source>
</evidence>
<keyword evidence="5 6" id="KW-0560">Oxidoreductase</keyword>
<gene>
    <name evidence="8" type="ORF">CTI12_AA440850</name>
</gene>
<dbReference type="Gene3D" id="3.50.50.60">
    <property type="entry name" value="FAD/NAD(P)-binding domain"/>
    <property type="match status" value="3"/>
</dbReference>
<evidence type="ECO:0000313" key="8">
    <source>
        <dbReference type="EMBL" id="PWA49194.1"/>
    </source>
</evidence>
<comment type="similarity">
    <text evidence="1 6">Belongs to the FMO family.</text>
</comment>
<dbReference type="SUPFAM" id="SSF51905">
    <property type="entry name" value="FAD/NAD(P)-binding domain"/>
    <property type="match status" value="2"/>
</dbReference>
<evidence type="ECO:0000313" key="9">
    <source>
        <dbReference type="Proteomes" id="UP000245207"/>
    </source>
</evidence>
<name>A0A2U1LJL9_ARTAN</name>
<dbReference type="InterPro" id="IPR020946">
    <property type="entry name" value="Flavin_mOase-like"/>
</dbReference>
<dbReference type="GO" id="GO:0050660">
    <property type="term" value="F:flavin adenine dinucleotide binding"/>
    <property type="evidence" value="ECO:0007669"/>
    <property type="project" value="InterPro"/>
</dbReference>
<comment type="cofactor">
    <cofactor evidence="6">
        <name>FAD</name>
        <dbReference type="ChEBI" id="CHEBI:57692"/>
    </cofactor>
</comment>
<dbReference type="EC" id="1.-.-.-" evidence="6"/>
<keyword evidence="3 6" id="KW-0274">FAD</keyword>
<dbReference type="GO" id="GO:0050661">
    <property type="term" value="F:NADP binding"/>
    <property type="evidence" value="ECO:0007669"/>
    <property type="project" value="InterPro"/>
</dbReference>
<keyword evidence="7" id="KW-0812">Transmembrane</keyword>
<keyword evidence="9" id="KW-1185">Reference proteome</keyword>
<accession>A0A2U1LJL9</accession>
<keyword evidence="7" id="KW-1133">Transmembrane helix</keyword>
<keyword evidence="7" id="KW-0472">Membrane</keyword>
<dbReference type="STRING" id="35608.A0A2U1LJL9"/>
<evidence type="ECO:0000256" key="4">
    <source>
        <dbReference type="ARBA" id="ARBA00022857"/>
    </source>
</evidence>
<comment type="caution">
    <text evidence="8">The sequence shown here is derived from an EMBL/GenBank/DDBJ whole genome shotgun (WGS) entry which is preliminary data.</text>
</comment>